<organism evidence="15 16">
    <name type="scientific">Talaromyces rugulosus</name>
    <name type="common">Penicillium rugulosum</name>
    <dbReference type="NCBI Taxonomy" id="121627"/>
    <lineage>
        <taxon>Eukaryota</taxon>
        <taxon>Fungi</taxon>
        <taxon>Dikarya</taxon>
        <taxon>Ascomycota</taxon>
        <taxon>Pezizomycotina</taxon>
        <taxon>Eurotiomycetes</taxon>
        <taxon>Eurotiomycetidae</taxon>
        <taxon>Eurotiales</taxon>
        <taxon>Trichocomaceae</taxon>
        <taxon>Talaromyces</taxon>
        <taxon>Talaromyces sect. Islandici</taxon>
    </lineage>
</organism>
<sequence>MDQLMPGKTSSSSDDSSVVCFFEKLQSAFLDEFEKDVAGLSISLKKRPSQYQISSEEKTLAFEKDAAQKQVTYSWPGKSPHEAWRFSCVLRVLSLIFEAVQDNLLLSKRSIYYDNPDLFGTQQVVDSIVDDIAYTIGVDRSALHITSVGKGLTAGVGRFTTKSEFCFDTSTGDVLIPRLADIESIDISEVKWVLIAIFRRLVHKRYSTEKGILITGKGYPDISTREFAHLLSDIVSQGKSSVVPDLKVALPPSSPHFFALVDGDPDGLAIMSTYKYGSMAHAHESARLNAPKLEWLGTRISDIVSEKNKLDNDDWVTISLTPRDSKKIQTMLGNNPVFAEDGPQPDWRAELQTMMLLNMKVETEVLYGVDGGLEEWMDSKMASM</sequence>
<feature type="domain" description="Topoisomerase 6 subunit A/Spo11 TOPRIM" evidence="14">
    <location>
        <begin position="258"/>
        <end position="367"/>
    </location>
</feature>
<dbReference type="OrthoDB" id="5377392at2759"/>
<dbReference type="GO" id="GO:0005524">
    <property type="term" value="F:ATP binding"/>
    <property type="evidence" value="ECO:0007669"/>
    <property type="project" value="InterPro"/>
</dbReference>
<dbReference type="GO" id="GO:0046872">
    <property type="term" value="F:metal ion binding"/>
    <property type="evidence" value="ECO:0007669"/>
    <property type="project" value="UniProtKB-KW"/>
</dbReference>
<keyword evidence="9 12" id="KW-0238">DNA-binding</keyword>
<dbReference type="PANTHER" id="PTHR10848:SF0">
    <property type="entry name" value="MEIOTIC RECOMBINATION PROTEIN SPO11"/>
    <property type="match status" value="1"/>
</dbReference>
<evidence type="ECO:0000256" key="4">
    <source>
        <dbReference type="ARBA" id="ARBA00006559"/>
    </source>
</evidence>
<evidence type="ECO:0000313" key="15">
    <source>
        <dbReference type="EMBL" id="QKX61150.1"/>
    </source>
</evidence>
<feature type="domain" description="Topoisomerase 6 subunit A/Spo11 TOPRIM" evidence="14">
    <location>
        <begin position="196"/>
        <end position="233"/>
    </location>
</feature>
<dbReference type="GO" id="GO:0007131">
    <property type="term" value="P:reciprocal meiotic recombination"/>
    <property type="evidence" value="ECO:0007669"/>
    <property type="project" value="TreeGrafter"/>
</dbReference>
<evidence type="ECO:0000256" key="1">
    <source>
        <dbReference type="ARBA" id="ARBA00000185"/>
    </source>
</evidence>
<dbReference type="PRINTS" id="PR01551">
    <property type="entry name" value="SPO11HOMOLOG"/>
</dbReference>
<proteinExistence type="inferred from homology"/>
<protein>
    <recommendedName>
        <fullName evidence="5">DNA topoisomerase (ATP-hydrolyzing)</fullName>
        <ecNumber evidence="5">5.6.2.2</ecNumber>
    </recommendedName>
</protein>
<dbReference type="InterPro" id="IPR036388">
    <property type="entry name" value="WH-like_DNA-bd_sf"/>
</dbReference>
<evidence type="ECO:0000256" key="8">
    <source>
        <dbReference type="ARBA" id="ARBA00023029"/>
    </source>
</evidence>
<keyword evidence="11" id="KW-0539">Nucleus</keyword>
<dbReference type="PROSITE" id="PS52041">
    <property type="entry name" value="TOPO_IIB"/>
    <property type="match status" value="1"/>
</dbReference>
<dbReference type="AlphaFoldDB" id="A0A7H8R476"/>
<accession>A0A7H8R476</accession>
<reference evidence="16" key="1">
    <citation type="submission" date="2020-06" db="EMBL/GenBank/DDBJ databases">
        <title>A chromosome-scale genome assembly of Talaromyces rugulosus W13939.</title>
        <authorList>
            <person name="Wang B."/>
            <person name="Guo L."/>
            <person name="Ye K."/>
            <person name="Wang L."/>
        </authorList>
    </citation>
    <scope>NUCLEOTIDE SEQUENCE [LARGE SCALE GENOMIC DNA]</scope>
    <source>
        <strain evidence="16">W13939</strain>
    </source>
</reference>
<evidence type="ECO:0000256" key="11">
    <source>
        <dbReference type="ARBA" id="ARBA00023242"/>
    </source>
</evidence>
<keyword evidence="8 12" id="KW-0799">Topoisomerase</keyword>
<dbReference type="Gene3D" id="3.40.1360.10">
    <property type="match status" value="1"/>
</dbReference>
<dbReference type="GO" id="GO:0000228">
    <property type="term" value="C:nuclear chromosome"/>
    <property type="evidence" value="ECO:0007669"/>
    <property type="project" value="TreeGrafter"/>
</dbReference>
<evidence type="ECO:0000313" key="16">
    <source>
        <dbReference type="Proteomes" id="UP000509510"/>
    </source>
</evidence>
<evidence type="ECO:0000256" key="2">
    <source>
        <dbReference type="ARBA" id="ARBA00001946"/>
    </source>
</evidence>
<dbReference type="Proteomes" id="UP000509510">
    <property type="component" value="Chromosome IV"/>
</dbReference>
<evidence type="ECO:0000256" key="7">
    <source>
        <dbReference type="ARBA" id="ARBA00022842"/>
    </source>
</evidence>
<evidence type="ECO:0000256" key="3">
    <source>
        <dbReference type="ARBA" id="ARBA00004123"/>
    </source>
</evidence>
<dbReference type="Pfam" id="PF21180">
    <property type="entry name" value="TOP6A-Spo11_Toprim"/>
    <property type="match status" value="2"/>
</dbReference>
<dbReference type="GeneID" id="55995786"/>
<evidence type="ECO:0000256" key="6">
    <source>
        <dbReference type="ARBA" id="ARBA00022723"/>
    </source>
</evidence>
<evidence type="ECO:0000259" key="13">
    <source>
        <dbReference type="Pfam" id="PF04406"/>
    </source>
</evidence>
<dbReference type="PANTHER" id="PTHR10848">
    <property type="entry name" value="MEIOTIC RECOMBINATION PROTEIN SPO11"/>
    <property type="match status" value="1"/>
</dbReference>
<dbReference type="InterPro" id="IPR034136">
    <property type="entry name" value="TOPRIM_Topo6A/Spo11"/>
</dbReference>
<evidence type="ECO:0000256" key="10">
    <source>
        <dbReference type="ARBA" id="ARBA00023235"/>
    </source>
</evidence>
<dbReference type="GO" id="GO:0042138">
    <property type="term" value="P:meiotic DNA double-strand break formation"/>
    <property type="evidence" value="ECO:0007669"/>
    <property type="project" value="InterPro"/>
</dbReference>
<comment type="subcellular location">
    <subcellularLocation>
        <location evidence="3">Nucleus</location>
    </subcellularLocation>
</comment>
<feature type="active site" description="O-(5'-phospho-DNA)-tyrosine intermediate" evidence="12">
    <location>
        <position position="113"/>
    </location>
</feature>
<dbReference type="EMBL" id="CP055901">
    <property type="protein sequence ID" value="QKX61150.1"/>
    <property type="molecule type" value="Genomic_DNA"/>
</dbReference>
<dbReference type="KEGG" id="trg:TRUGW13939_08297"/>
<evidence type="ECO:0000256" key="5">
    <source>
        <dbReference type="ARBA" id="ARBA00012895"/>
    </source>
</evidence>
<evidence type="ECO:0000256" key="9">
    <source>
        <dbReference type="ARBA" id="ARBA00023125"/>
    </source>
</evidence>
<keyword evidence="16" id="KW-1185">Reference proteome</keyword>
<dbReference type="Pfam" id="PF04406">
    <property type="entry name" value="TP6A_N"/>
    <property type="match status" value="1"/>
</dbReference>
<evidence type="ECO:0000259" key="14">
    <source>
        <dbReference type="Pfam" id="PF21180"/>
    </source>
</evidence>
<keyword evidence="7" id="KW-0460">Magnesium</keyword>
<keyword evidence="6" id="KW-0479">Metal-binding</keyword>
<name>A0A7H8R476_TALRU</name>
<feature type="domain" description="Spo11/DNA topoisomerase VI subunit A N-terminal" evidence="13">
    <location>
        <begin position="84"/>
        <end position="145"/>
    </location>
</feature>
<keyword evidence="10 12" id="KW-0413">Isomerase</keyword>
<comment type="similarity">
    <text evidence="4 12">Belongs to the TOP6A family.</text>
</comment>
<evidence type="ECO:0000256" key="12">
    <source>
        <dbReference type="PROSITE-ProRule" id="PRU01385"/>
    </source>
</evidence>
<dbReference type="PRINTS" id="PR01550">
    <property type="entry name" value="TOP6AFAMILY"/>
</dbReference>
<dbReference type="InterPro" id="IPR002815">
    <property type="entry name" value="Spo11/TopoVI_A"/>
</dbReference>
<dbReference type="InterPro" id="IPR036078">
    <property type="entry name" value="Spo11/TopoVI_A_sf"/>
</dbReference>
<dbReference type="CDD" id="cd00223">
    <property type="entry name" value="TOPRIM_TopoIIB_SPO"/>
    <property type="match status" value="1"/>
</dbReference>
<dbReference type="GO" id="GO:0000706">
    <property type="term" value="P:meiotic DNA double-strand break processing"/>
    <property type="evidence" value="ECO:0007669"/>
    <property type="project" value="TreeGrafter"/>
</dbReference>
<dbReference type="SUPFAM" id="SSF56726">
    <property type="entry name" value="DNA topoisomerase IV, alpha subunit"/>
    <property type="match status" value="1"/>
</dbReference>
<dbReference type="GO" id="GO:0003918">
    <property type="term" value="F:DNA topoisomerase type II (double strand cut, ATP-hydrolyzing) activity"/>
    <property type="evidence" value="ECO:0007669"/>
    <property type="project" value="UniProtKB-UniRule"/>
</dbReference>
<dbReference type="InterPro" id="IPR013049">
    <property type="entry name" value="Spo11/TopoVI_A_N"/>
</dbReference>
<comment type="catalytic activity">
    <reaction evidence="1 12">
        <text>ATP-dependent breakage, passage and rejoining of double-stranded DNA.</text>
        <dbReference type="EC" id="5.6.2.2"/>
    </reaction>
</comment>
<dbReference type="EC" id="5.6.2.2" evidence="5"/>
<comment type="cofactor">
    <cofactor evidence="2">
        <name>Mg(2+)</name>
        <dbReference type="ChEBI" id="CHEBI:18420"/>
    </cofactor>
</comment>
<dbReference type="Gene3D" id="1.10.10.10">
    <property type="entry name" value="Winged helix-like DNA-binding domain superfamily/Winged helix DNA-binding domain"/>
    <property type="match status" value="1"/>
</dbReference>
<dbReference type="GO" id="GO:0003677">
    <property type="term" value="F:DNA binding"/>
    <property type="evidence" value="ECO:0007669"/>
    <property type="project" value="UniProtKB-UniRule"/>
</dbReference>
<gene>
    <name evidence="15" type="ORF">TRUGW13939_08297</name>
</gene>
<dbReference type="InterPro" id="IPR013048">
    <property type="entry name" value="Meiotic_Spo11"/>
</dbReference>
<dbReference type="RefSeq" id="XP_035347325.1">
    <property type="nucleotide sequence ID" value="XM_035491432.1"/>
</dbReference>